<keyword evidence="3" id="KW-1185">Reference proteome</keyword>
<dbReference type="AlphaFoldDB" id="A0A9Q3BN86"/>
<protein>
    <submittedName>
        <fullName evidence="2">Uncharacterized protein</fullName>
    </submittedName>
</protein>
<evidence type="ECO:0000256" key="1">
    <source>
        <dbReference type="SAM" id="MobiDB-lite"/>
    </source>
</evidence>
<organism evidence="2 3">
    <name type="scientific">Austropuccinia psidii MF-1</name>
    <dbReference type="NCBI Taxonomy" id="1389203"/>
    <lineage>
        <taxon>Eukaryota</taxon>
        <taxon>Fungi</taxon>
        <taxon>Dikarya</taxon>
        <taxon>Basidiomycota</taxon>
        <taxon>Pucciniomycotina</taxon>
        <taxon>Pucciniomycetes</taxon>
        <taxon>Pucciniales</taxon>
        <taxon>Sphaerophragmiaceae</taxon>
        <taxon>Austropuccinia</taxon>
    </lineage>
</organism>
<dbReference type="EMBL" id="AVOT02001702">
    <property type="protein sequence ID" value="MBW0467865.1"/>
    <property type="molecule type" value="Genomic_DNA"/>
</dbReference>
<feature type="compositionally biased region" description="Low complexity" evidence="1">
    <location>
        <begin position="91"/>
        <end position="104"/>
    </location>
</feature>
<feature type="region of interest" description="Disordered" evidence="1">
    <location>
        <begin position="83"/>
        <end position="104"/>
    </location>
</feature>
<reference evidence="2" key="1">
    <citation type="submission" date="2021-03" db="EMBL/GenBank/DDBJ databases">
        <title>Draft genome sequence of rust myrtle Austropuccinia psidii MF-1, a brazilian biotype.</title>
        <authorList>
            <person name="Quecine M.C."/>
            <person name="Pachon D.M.R."/>
            <person name="Bonatelli M.L."/>
            <person name="Correr F.H."/>
            <person name="Franceschini L.M."/>
            <person name="Leite T.F."/>
            <person name="Margarido G.R.A."/>
            <person name="Almeida C.A."/>
            <person name="Ferrarezi J.A."/>
            <person name="Labate C.A."/>
        </authorList>
    </citation>
    <scope>NUCLEOTIDE SEQUENCE</scope>
    <source>
        <strain evidence="2">MF-1</strain>
    </source>
</reference>
<dbReference type="Proteomes" id="UP000765509">
    <property type="component" value="Unassembled WGS sequence"/>
</dbReference>
<sequence>MSKDARISQYVREELQEAREPLVADIDSLELKLGNTLPPDSHVKIGTIKKISSKMKFKPSKNKAKKKIWQAFQLAPEVNEGESGALFPSANEKNNGNQINTKNNHPVEITKIGGVTDHHENIVPSPNLDTQEVTTIPNKNISTTTQIIVAEDEIVLNQTNSYPSMDPAACSLTLNPSHS</sequence>
<evidence type="ECO:0000313" key="2">
    <source>
        <dbReference type="EMBL" id="MBW0467865.1"/>
    </source>
</evidence>
<gene>
    <name evidence="2" type="ORF">O181_007580</name>
</gene>
<comment type="caution">
    <text evidence="2">The sequence shown here is derived from an EMBL/GenBank/DDBJ whole genome shotgun (WGS) entry which is preliminary data.</text>
</comment>
<evidence type="ECO:0000313" key="3">
    <source>
        <dbReference type="Proteomes" id="UP000765509"/>
    </source>
</evidence>
<name>A0A9Q3BN86_9BASI</name>
<accession>A0A9Q3BN86</accession>
<proteinExistence type="predicted"/>